<reference evidence="2 3" key="1">
    <citation type="submission" date="2024-01" db="EMBL/GenBank/DDBJ databases">
        <title>A draft genome for the cacao thread blight pathogen Marasmiellus scandens.</title>
        <authorList>
            <person name="Baruah I.K."/>
            <person name="Leung J."/>
            <person name="Bukari Y."/>
            <person name="Amoako-Attah I."/>
            <person name="Meinhardt L.W."/>
            <person name="Bailey B.A."/>
            <person name="Cohen S.P."/>
        </authorList>
    </citation>
    <scope>NUCLEOTIDE SEQUENCE [LARGE SCALE GENOMIC DNA]</scope>
    <source>
        <strain evidence="2 3">GH-19</strain>
    </source>
</reference>
<feature type="compositionally biased region" description="Basic and acidic residues" evidence="1">
    <location>
        <begin position="237"/>
        <end position="261"/>
    </location>
</feature>
<evidence type="ECO:0000313" key="3">
    <source>
        <dbReference type="Proteomes" id="UP001498398"/>
    </source>
</evidence>
<dbReference type="Pfam" id="PF09725">
    <property type="entry name" value="Fra10Ac1"/>
    <property type="match status" value="1"/>
</dbReference>
<evidence type="ECO:0000256" key="1">
    <source>
        <dbReference type="SAM" id="MobiDB-lite"/>
    </source>
</evidence>
<evidence type="ECO:0008006" key="4">
    <source>
        <dbReference type="Google" id="ProtNLM"/>
    </source>
</evidence>
<name>A0ABR1JGV9_9AGAR</name>
<evidence type="ECO:0000313" key="2">
    <source>
        <dbReference type="EMBL" id="KAK7460400.1"/>
    </source>
</evidence>
<feature type="region of interest" description="Disordered" evidence="1">
    <location>
        <begin position="182"/>
        <end position="285"/>
    </location>
</feature>
<organism evidence="2 3">
    <name type="scientific">Marasmiellus scandens</name>
    <dbReference type="NCBI Taxonomy" id="2682957"/>
    <lineage>
        <taxon>Eukaryota</taxon>
        <taxon>Fungi</taxon>
        <taxon>Dikarya</taxon>
        <taxon>Basidiomycota</taxon>
        <taxon>Agaricomycotina</taxon>
        <taxon>Agaricomycetes</taxon>
        <taxon>Agaricomycetidae</taxon>
        <taxon>Agaricales</taxon>
        <taxon>Marasmiineae</taxon>
        <taxon>Omphalotaceae</taxon>
        <taxon>Marasmiellus</taxon>
    </lineage>
</organism>
<feature type="compositionally biased region" description="Basic residues" evidence="1">
    <location>
        <begin position="262"/>
        <end position="285"/>
    </location>
</feature>
<feature type="compositionally biased region" description="Basic and acidic residues" evidence="1">
    <location>
        <begin position="196"/>
        <end position="210"/>
    </location>
</feature>
<proteinExistence type="predicted"/>
<dbReference type="InterPro" id="IPR019129">
    <property type="entry name" value="Folate-sensitive_fs_Fra10Ac1"/>
</dbReference>
<comment type="caution">
    <text evidence="2">The sequence shown here is derived from an EMBL/GenBank/DDBJ whole genome shotgun (WGS) entry which is preliminary data.</text>
</comment>
<dbReference type="Proteomes" id="UP001498398">
    <property type="component" value="Unassembled WGS sequence"/>
</dbReference>
<dbReference type="EMBL" id="JBANRG010000015">
    <property type="protein sequence ID" value="KAK7460400.1"/>
    <property type="molecule type" value="Genomic_DNA"/>
</dbReference>
<feature type="region of interest" description="Disordered" evidence="1">
    <location>
        <begin position="101"/>
        <end position="135"/>
    </location>
</feature>
<keyword evidence="3" id="KW-1185">Reference proteome</keyword>
<accession>A0ABR1JGV9</accession>
<protein>
    <recommendedName>
        <fullName evidence="4">Protein FRA10AC1</fullName>
    </recommendedName>
</protein>
<sequence length="285" mass="33553">MSLYPSSKLKLEPQGKTEFELLKSSHKFLREDDEDEGTLTWEEKLASKYYSSLYREFAVCDLKHYKSGNFALRWRTESEVLSGAGESTCGNTRCKYHELQESESSLSFQPRPPSRYSYDERGESSNSRSQKSKTKPLTTVELPFAYIEHGKPKSALVKVVLCEKCLGKLMWKRRKQKEEMQGVGEVKTEEEEEAEREPMHGEEVVVKQETEDIEVFVESMRSRSRIRGDDEGVSDSNHQRERHRGDRADRWDRERDIDVGIRRRRRSRSHSPHSRSRNKDRYHRR</sequence>
<gene>
    <name evidence="2" type="ORF">VKT23_009122</name>
</gene>